<dbReference type="OrthoDB" id="7913455at2"/>
<dbReference type="Proteomes" id="UP000229498">
    <property type="component" value="Unassembled WGS sequence"/>
</dbReference>
<sequence length="364" mass="36993">MALFDSIDPETTSGSALASLLGDRAAALLSQHKGAARPAYVVAGMTWISDAADPLWTVYLYDGADDIPLFEIDKTANTALPARAGWRVGATAPDPTHAYMRWLDTANNLLKVRNAANNGWVTIASFDGTTWIPYRSGTALGTAAVLGVAAGGSGDLLRADGSAASLTGLLAQTIASQAEAEAGTENTKRMTALRVAQAVAALGGGGLARGGGLDLSSGTGGVITDLGGVTDPDIILLALYKATVNAGDNLLWRIGDADGVESSGYQSVSGHSSTAGAYAQDASGFVLDQAGSGPAWSGWMMLLRMSGNKWVAGHSMMSGANGWLLSGGGHKELSGVLDRVELLASAGASFNNAGAEGQLFAGKF</sequence>
<reference evidence="1 2" key="1">
    <citation type="submission" date="2017-11" db="EMBL/GenBank/DDBJ databases">
        <title>Draft genome sequence of Rhizobiales bacterium SY3-13.</title>
        <authorList>
            <person name="Sun C."/>
        </authorList>
    </citation>
    <scope>NUCLEOTIDE SEQUENCE [LARGE SCALE GENOMIC DNA]</scope>
    <source>
        <strain evidence="1 2">SY3-13</strain>
    </source>
</reference>
<accession>A0A2M9G2M0</accession>
<comment type="caution">
    <text evidence="1">The sequence shown here is derived from an EMBL/GenBank/DDBJ whole genome shotgun (WGS) entry which is preliminary data.</text>
</comment>
<gene>
    <name evidence="1" type="ORF">CVT23_09385</name>
</gene>
<organism evidence="1 2">
    <name type="scientific">Minwuia thermotolerans</name>
    <dbReference type="NCBI Taxonomy" id="2056226"/>
    <lineage>
        <taxon>Bacteria</taxon>
        <taxon>Pseudomonadati</taxon>
        <taxon>Pseudomonadota</taxon>
        <taxon>Alphaproteobacteria</taxon>
        <taxon>Minwuiales</taxon>
        <taxon>Minwuiaceae</taxon>
        <taxon>Minwuia</taxon>
    </lineage>
</organism>
<dbReference type="RefSeq" id="WP_109793243.1">
    <property type="nucleotide sequence ID" value="NZ_PHIG01000031.1"/>
</dbReference>
<evidence type="ECO:0000313" key="2">
    <source>
        <dbReference type="Proteomes" id="UP000229498"/>
    </source>
</evidence>
<name>A0A2M9G2M0_9PROT</name>
<dbReference type="EMBL" id="PHIG01000031">
    <property type="protein sequence ID" value="PJK29969.1"/>
    <property type="molecule type" value="Genomic_DNA"/>
</dbReference>
<evidence type="ECO:0000313" key="1">
    <source>
        <dbReference type="EMBL" id="PJK29969.1"/>
    </source>
</evidence>
<keyword evidence="2" id="KW-1185">Reference proteome</keyword>
<dbReference type="AlphaFoldDB" id="A0A2M9G2M0"/>
<protein>
    <submittedName>
        <fullName evidence="1">Uncharacterized protein</fullName>
    </submittedName>
</protein>
<proteinExistence type="predicted"/>